<accession>A0A830BIB4</accession>
<dbReference type="EMBL" id="BMAC01000066">
    <property type="protein sequence ID" value="GFP83615.1"/>
    <property type="molecule type" value="Genomic_DNA"/>
</dbReference>
<evidence type="ECO:0000313" key="2">
    <source>
        <dbReference type="Proteomes" id="UP000653305"/>
    </source>
</evidence>
<protein>
    <submittedName>
        <fullName evidence="1">Uncharacterized protein</fullName>
    </submittedName>
</protein>
<sequence>VTYSYNEAFEGVVLAYDPVISSESAKIIPIYFRVKLKAQFLFFDPRPDMLLEEEVVKVTSQSIHDVVLGFSSISIADVDIRNDFKHKFKGGHEFYIAYLIANIR</sequence>
<proteinExistence type="predicted"/>
<comment type="caution">
    <text evidence="1">The sequence shown here is derived from an EMBL/GenBank/DDBJ whole genome shotgun (WGS) entry which is preliminary data.</text>
</comment>
<dbReference type="Proteomes" id="UP000653305">
    <property type="component" value="Unassembled WGS sequence"/>
</dbReference>
<reference evidence="1" key="1">
    <citation type="submission" date="2020-07" db="EMBL/GenBank/DDBJ databases">
        <title>Ethylene signaling mediates host invasion by parasitic plants.</title>
        <authorList>
            <person name="Yoshida S."/>
        </authorList>
    </citation>
    <scope>NUCLEOTIDE SEQUENCE</scope>
    <source>
        <strain evidence="1">Okayama</strain>
    </source>
</reference>
<feature type="non-terminal residue" evidence="1">
    <location>
        <position position="104"/>
    </location>
</feature>
<dbReference type="OrthoDB" id="10250504at2759"/>
<keyword evidence="2" id="KW-1185">Reference proteome</keyword>
<gene>
    <name evidence="1" type="ORF">PHJA_000504900</name>
</gene>
<name>A0A830BIB4_9LAMI</name>
<organism evidence="1 2">
    <name type="scientific">Phtheirospermum japonicum</name>
    <dbReference type="NCBI Taxonomy" id="374723"/>
    <lineage>
        <taxon>Eukaryota</taxon>
        <taxon>Viridiplantae</taxon>
        <taxon>Streptophyta</taxon>
        <taxon>Embryophyta</taxon>
        <taxon>Tracheophyta</taxon>
        <taxon>Spermatophyta</taxon>
        <taxon>Magnoliopsida</taxon>
        <taxon>eudicotyledons</taxon>
        <taxon>Gunneridae</taxon>
        <taxon>Pentapetalae</taxon>
        <taxon>asterids</taxon>
        <taxon>lamiids</taxon>
        <taxon>Lamiales</taxon>
        <taxon>Orobanchaceae</taxon>
        <taxon>Orobanchaceae incertae sedis</taxon>
        <taxon>Phtheirospermum</taxon>
    </lineage>
</organism>
<dbReference type="AlphaFoldDB" id="A0A830BIB4"/>
<evidence type="ECO:0000313" key="1">
    <source>
        <dbReference type="EMBL" id="GFP83615.1"/>
    </source>
</evidence>